<gene>
    <name evidence="1" type="ORF">GCD22_01960</name>
</gene>
<accession>A0A5P9XQB5</accession>
<dbReference type="KEGG" id="atx:GCD22_01960"/>
<evidence type="ECO:0000313" key="2">
    <source>
        <dbReference type="Proteomes" id="UP000363590"/>
    </source>
</evidence>
<proteinExistence type="predicted"/>
<protein>
    <submittedName>
        <fullName evidence="1">Uncharacterized protein</fullName>
    </submittedName>
</protein>
<dbReference type="AlphaFoldDB" id="A0A5P9XQB5"/>
<dbReference type="Proteomes" id="UP000363590">
    <property type="component" value="Chromosome"/>
</dbReference>
<reference evidence="1 2" key="1">
    <citation type="submission" date="2019-10" db="EMBL/GenBank/DDBJ databases">
        <authorList>
            <person name="Wang R."/>
        </authorList>
    </citation>
    <scope>NUCLEOTIDE SEQUENCE [LARGE SCALE GENOMIC DNA]</scope>
    <source>
        <strain evidence="1 2">ATCC 19377</strain>
    </source>
</reference>
<name>A0A5P9XQB5_ACITH</name>
<evidence type="ECO:0000313" key="1">
    <source>
        <dbReference type="EMBL" id="QFX96225.1"/>
    </source>
</evidence>
<sequence length="56" mass="6353">MRSNARSFWIVRFIDTRTDSGKRIAVRAVAFAKKLAGLFDGTRGMPWKKPRKRGSG</sequence>
<organism evidence="1 2">
    <name type="scientific">Acidithiobacillus thiooxidans ATCC 19377</name>
    <dbReference type="NCBI Taxonomy" id="637390"/>
    <lineage>
        <taxon>Bacteria</taxon>
        <taxon>Pseudomonadati</taxon>
        <taxon>Pseudomonadota</taxon>
        <taxon>Acidithiobacillia</taxon>
        <taxon>Acidithiobacillales</taxon>
        <taxon>Acidithiobacillaceae</taxon>
        <taxon>Acidithiobacillus</taxon>
    </lineage>
</organism>
<dbReference type="EMBL" id="CP045571">
    <property type="protein sequence ID" value="QFX96225.1"/>
    <property type="molecule type" value="Genomic_DNA"/>
</dbReference>